<dbReference type="RefSeq" id="WP_124997059.1">
    <property type="nucleotide sequence ID" value="NZ_BHYK01000001.1"/>
</dbReference>
<keyword evidence="11" id="KW-1185">Reference proteome</keyword>
<dbReference type="Gene3D" id="3.30.300.210">
    <property type="entry name" value="Nutrient germinant receptor protein C, domain 3"/>
    <property type="match status" value="1"/>
</dbReference>
<keyword evidence="4" id="KW-0732">Signal</keyword>
<evidence type="ECO:0000313" key="10">
    <source>
        <dbReference type="EMBL" id="GCD08517.1"/>
    </source>
</evidence>
<dbReference type="PANTHER" id="PTHR35789:SF1">
    <property type="entry name" value="SPORE GERMINATION PROTEIN B3"/>
    <property type="match status" value="1"/>
</dbReference>
<organism evidence="10 11">
    <name type="scientific">Clostridium tagluense</name>
    <dbReference type="NCBI Taxonomy" id="360422"/>
    <lineage>
        <taxon>Bacteria</taxon>
        <taxon>Bacillati</taxon>
        <taxon>Bacillota</taxon>
        <taxon>Clostridia</taxon>
        <taxon>Eubacteriales</taxon>
        <taxon>Clostridiaceae</taxon>
        <taxon>Clostridium</taxon>
    </lineage>
</organism>
<feature type="domain" description="Spore germination protein N-terminal" evidence="9">
    <location>
        <begin position="21"/>
        <end position="214"/>
    </location>
</feature>
<evidence type="ECO:0000259" key="9">
    <source>
        <dbReference type="Pfam" id="PF25198"/>
    </source>
</evidence>
<dbReference type="InterPro" id="IPR057336">
    <property type="entry name" value="GerAC_N"/>
</dbReference>
<evidence type="ECO:0000256" key="1">
    <source>
        <dbReference type="ARBA" id="ARBA00004635"/>
    </source>
</evidence>
<comment type="subcellular location">
    <subcellularLocation>
        <location evidence="1">Membrane</location>
        <topology evidence="1">Lipid-anchor</topology>
    </subcellularLocation>
</comment>
<evidence type="ECO:0000259" key="8">
    <source>
        <dbReference type="Pfam" id="PF05504"/>
    </source>
</evidence>
<reference evidence="10 11" key="1">
    <citation type="submission" date="2018-11" db="EMBL/GenBank/DDBJ databases">
        <title>Genome sequencing and assembly of Clostridium tagluense strain A121.</title>
        <authorList>
            <person name="Murakami T."/>
            <person name="Segawa T."/>
            <person name="Shcherbakova V.A."/>
            <person name="Mori H."/>
            <person name="Yoshimura Y."/>
        </authorList>
    </citation>
    <scope>NUCLEOTIDE SEQUENCE [LARGE SCALE GENOMIC DNA]</scope>
    <source>
        <strain evidence="10 11">A121</strain>
    </source>
</reference>
<evidence type="ECO:0000256" key="2">
    <source>
        <dbReference type="ARBA" id="ARBA00007886"/>
    </source>
</evidence>
<dbReference type="AlphaFoldDB" id="A0A401UG24"/>
<evidence type="ECO:0000256" key="4">
    <source>
        <dbReference type="ARBA" id="ARBA00022729"/>
    </source>
</evidence>
<evidence type="ECO:0000256" key="3">
    <source>
        <dbReference type="ARBA" id="ARBA00022544"/>
    </source>
</evidence>
<dbReference type="OrthoDB" id="2569624at2"/>
<evidence type="ECO:0000313" key="11">
    <source>
        <dbReference type="Proteomes" id="UP000287872"/>
    </source>
</evidence>
<name>A0A401UG24_9CLOT</name>
<dbReference type="InterPro" id="IPR046953">
    <property type="entry name" value="Spore_GerAC-like_C"/>
</dbReference>
<dbReference type="Pfam" id="PF25198">
    <property type="entry name" value="Spore_GerAC_N"/>
    <property type="match status" value="1"/>
</dbReference>
<dbReference type="Proteomes" id="UP000287872">
    <property type="component" value="Unassembled WGS sequence"/>
</dbReference>
<dbReference type="InterPro" id="IPR038501">
    <property type="entry name" value="Spore_GerAC_C_sf"/>
</dbReference>
<dbReference type="PROSITE" id="PS51257">
    <property type="entry name" value="PROKAR_LIPOPROTEIN"/>
    <property type="match status" value="1"/>
</dbReference>
<protein>
    <submittedName>
        <fullName evidence="10">Germination protein GerC</fullName>
    </submittedName>
</protein>
<keyword evidence="6" id="KW-0564">Palmitate</keyword>
<keyword evidence="5" id="KW-0472">Membrane</keyword>
<evidence type="ECO:0000256" key="6">
    <source>
        <dbReference type="ARBA" id="ARBA00023139"/>
    </source>
</evidence>
<evidence type="ECO:0000256" key="5">
    <source>
        <dbReference type="ARBA" id="ARBA00023136"/>
    </source>
</evidence>
<dbReference type="NCBIfam" id="TIGR02887">
    <property type="entry name" value="spore_ger_x_C"/>
    <property type="match status" value="1"/>
</dbReference>
<gene>
    <name evidence="10" type="ORF">Ctaglu_01400</name>
</gene>
<comment type="similarity">
    <text evidence="2">Belongs to the GerABKC lipoprotein family.</text>
</comment>
<proteinExistence type="inferred from homology"/>
<feature type="domain" description="Spore germination GerAC-like C-terminal" evidence="8">
    <location>
        <begin position="225"/>
        <end position="388"/>
    </location>
</feature>
<sequence>MKFKMALPIILSCVLLSGCWDKVEIDRLNFISTIAIDPGQDIGKEKELKSINPKEPFAEGQIKKINVTYGFPDMSMLGAGKSGSAQEKYINTQAYSMEDASSEAMAKSSRDIYMGHAKLLILSSNLLKYKDTVKEVVDYLQRNPNINRMMDIVVSDGKAEDYIKFKPMTENSTQYYISGLMANSKRNSRIMSINLNEFLILLSENGNALLPRITLEKEKNELILTGAAIINNYELKGYFNPLELMDIQLLSGKFNTGKKVIYIDGHPVDYVINGYERKMRVEEEGDKLVINIDLGLEGQINGYYVDKKILGKEELQRLQNTFNDSISVECEKIMKVAKEEFEIDPFGVREHIEKFKPSLWNKIEKDWKGKYKNAIVKVTVNTEIRRIGAVQ</sequence>
<dbReference type="Pfam" id="PF05504">
    <property type="entry name" value="Spore_GerAC"/>
    <property type="match status" value="1"/>
</dbReference>
<keyword evidence="7" id="KW-0449">Lipoprotein</keyword>
<dbReference type="GO" id="GO:0016020">
    <property type="term" value="C:membrane"/>
    <property type="evidence" value="ECO:0007669"/>
    <property type="project" value="UniProtKB-SubCell"/>
</dbReference>
<accession>A0A401UG24</accession>
<evidence type="ECO:0000256" key="7">
    <source>
        <dbReference type="ARBA" id="ARBA00023288"/>
    </source>
</evidence>
<comment type="caution">
    <text evidence="10">The sequence shown here is derived from an EMBL/GenBank/DDBJ whole genome shotgun (WGS) entry which is preliminary data.</text>
</comment>
<dbReference type="EMBL" id="BHYK01000001">
    <property type="protein sequence ID" value="GCD08517.1"/>
    <property type="molecule type" value="Genomic_DNA"/>
</dbReference>
<dbReference type="PANTHER" id="PTHR35789">
    <property type="entry name" value="SPORE GERMINATION PROTEIN B3"/>
    <property type="match status" value="1"/>
</dbReference>
<dbReference type="GO" id="GO:0009847">
    <property type="term" value="P:spore germination"/>
    <property type="evidence" value="ECO:0007669"/>
    <property type="project" value="InterPro"/>
</dbReference>
<keyword evidence="3" id="KW-0309">Germination</keyword>
<dbReference type="InterPro" id="IPR008844">
    <property type="entry name" value="Spore_GerAC-like"/>
</dbReference>